<evidence type="ECO:0000313" key="1">
    <source>
        <dbReference type="EMBL" id="MBT0651663.1"/>
    </source>
</evidence>
<reference evidence="1 2" key="1">
    <citation type="submission" date="2021-05" db="EMBL/GenBank/DDBJ databases">
        <title>The draft genome of Geobacter luticola JCM 17780.</title>
        <authorList>
            <person name="Xu Z."/>
            <person name="Masuda Y."/>
            <person name="Itoh H."/>
            <person name="Senoo K."/>
        </authorList>
    </citation>
    <scope>NUCLEOTIDE SEQUENCE [LARGE SCALE GENOMIC DNA]</scope>
    <source>
        <strain evidence="1 2">JCM 17780</strain>
    </source>
</reference>
<organism evidence="1 2">
    <name type="scientific">Geomobilimonas luticola</name>
    <dbReference type="NCBI Taxonomy" id="1114878"/>
    <lineage>
        <taxon>Bacteria</taxon>
        <taxon>Pseudomonadati</taxon>
        <taxon>Thermodesulfobacteriota</taxon>
        <taxon>Desulfuromonadia</taxon>
        <taxon>Geobacterales</taxon>
        <taxon>Geobacteraceae</taxon>
        <taxon>Geomobilimonas</taxon>
    </lineage>
</organism>
<proteinExistence type="predicted"/>
<keyword evidence="2" id="KW-1185">Reference proteome</keyword>
<comment type="caution">
    <text evidence="1">The sequence shown here is derived from an EMBL/GenBank/DDBJ whole genome shotgun (WGS) entry which is preliminary data.</text>
</comment>
<evidence type="ECO:0000313" key="2">
    <source>
        <dbReference type="Proteomes" id="UP000756860"/>
    </source>
</evidence>
<sequence length="142" mass="15983">MTPPETAYLTELILALQNEVQSAVDYLHDVSAREGTELGKSSALMGIERLRIKVPFKVELKQERRKVEGRPDYQLPPEIMQHLVKRKGFLIDKGEPGKMGLYSKIKVTLNDQVTTAGSTDGGEETPRFGEIEITFAPLRRED</sequence>
<name>A0ABS5S8F9_9BACT</name>
<dbReference type="Proteomes" id="UP000756860">
    <property type="component" value="Unassembled WGS sequence"/>
</dbReference>
<accession>A0ABS5S8F9</accession>
<dbReference type="RefSeq" id="WP_214173666.1">
    <property type="nucleotide sequence ID" value="NZ_JAHCVK010000001.1"/>
</dbReference>
<protein>
    <submittedName>
        <fullName evidence="1">Uncharacterized protein</fullName>
    </submittedName>
</protein>
<dbReference type="EMBL" id="JAHCVK010000001">
    <property type="protein sequence ID" value="MBT0651663.1"/>
    <property type="molecule type" value="Genomic_DNA"/>
</dbReference>
<gene>
    <name evidence="1" type="ORF">KI810_01220</name>
</gene>